<comment type="caution">
    <text evidence="3">The sequence shown here is derived from an EMBL/GenBank/DDBJ whole genome shotgun (WGS) entry which is preliminary data.</text>
</comment>
<dbReference type="Gene3D" id="3.90.215.10">
    <property type="entry name" value="Gamma Fibrinogen, chain A, domain 1"/>
    <property type="match status" value="1"/>
</dbReference>
<dbReference type="PROSITE" id="PS51406">
    <property type="entry name" value="FIBRINOGEN_C_2"/>
    <property type="match status" value="1"/>
</dbReference>
<dbReference type="EMBL" id="JARKIK010000014">
    <property type="protein sequence ID" value="KAK8747731.1"/>
    <property type="molecule type" value="Genomic_DNA"/>
</dbReference>
<accession>A0AAW0XT46</accession>
<dbReference type="InterPro" id="IPR002181">
    <property type="entry name" value="Fibrinogen_a/b/g_C_dom"/>
</dbReference>
<name>A0AAW0XT46_CHEQU</name>
<evidence type="ECO:0000256" key="1">
    <source>
        <dbReference type="SAM" id="SignalP"/>
    </source>
</evidence>
<dbReference type="GO" id="GO:0005615">
    <property type="term" value="C:extracellular space"/>
    <property type="evidence" value="ECO:0007669"/>
    <property type="project" value="TreeGrafter"/>
</dbReference>
<evidence type="ECO:0000259" key="2">
    <source>
        <dbReference type="PROSITE" id="PS51406"/>
    </source>
</evidence>
<dbReference type="Gene3D" id="4.10.530.10">
    <property type="entry name" value="Gamma-fibrinogen Carboxyl Terminal Fragment, domain 2"/>
    <property type="match status" value="1"/>
</dbReference>
<dbReference type="InterPro" id="IPR036056">
    <property type="entry name" value="Fibrinogen-like_C"/>
</dbReference>
<dbReference type="NCBIfam" id="NF040941">
    <property type="entry name" value="GGGWT_bact"/>
    <property type="match status" value="1"/>
</dbReference>
<dbReference type="InterPro" id="IPR014716">
    <property type="entry name" value="Fibrinogen_a/b/g_C_1"/>
</dbReference>
<dbReference type="Proteomes" id="UP001445076">
    <property type="component" value="Unassembled WGS sequence"/>
</dbReference>
<dbReference type="InterPro" id="IPR050373">
    <property type="entry name" value="Fibrinogen_C-term_domain"/>
</dbReference>
<gene>
    <name evidence="3" type="ORF">OTU49_016563</name>
</gene>
<feature type="signal peptide" evidence="1">
    <location>
        <begin position="1"/>
        <end position="20"/>
    </location>
</feature>
<evidence type="ECO:0000313" key="3">
    <source>
        <dbReference type="EMBL" id="KAK8747731.1"/>
    </source>
</evidence>
<dbReference type="SMART" id="SM00186">
    <property type="entry name" value="FBG"/>
    <property type="match status" value="1"/>
</dbReference>
<evidence type="ECO:0000313" key="4">
    <source>
        <dbReference type="Proteomes" id="UP001445076"/>
    </source>
</evidence>
<proteinExistence type="predicted"/>
<dbReference type="SUPFAM" id="SSF56496">
    <property type="entry name" value="Fibrinogen C-terminal domain-like"/>
    <property type="match status" value="1"/>
</dbReference>
<feature type="domain" description="Fibrinogen C-terminal" evidence="2">
    <location>
        <begin position="236"/>
        <end position="456"/>
    </location>
</feature>
<feature type="non-terminal residue" evidence="3">
    <location>
        <position position="456"/>
    </location>
</feature>
<reference evidence="3 4" key="1">
    <citation type="journal article" date="2024" name="BMC Genomics">
        <title>Genome assembly of redclaw crayfish (Cherax quadricarinatus) provides insights into its immune adaptation and hypoxia tolerance.</title>
        <authorList>
            <person name="Liu Z."/>
            <person name="Zheng J."/>
            <person name="Li H."/>
            <person name="Fang K."/>
            <person name="Wang S."/>
            <person name="He J."/>
            <person name="Zhou D."/>
            <person name="Weng S."/>
            <person name="Chi M."/>
            <person name="Gu Z."/>
            <person name="He J."/>
            <person name="Li F."/>
            <person name="Wang M."/>
        </authorList>
    </citation>
    <scope>NUCLEOTIDE SEQUENCE [LARGE SCALE GENOMIC DNA]</scope>
    <source>
        <strain evidence="3">ZL_2023a</strain>
    </source>
</reference>
<keyword evidence="4" id="KW-1185">Reference proteome</keyword>
<keyword evidence="1" id="KW-0732">Signal</keyword>
<dbReference type="AlphaFoldDB" id="A0AAW0XT46"/>
<feature type="non-terminal residue" evidence="3">
    <location>
        <position position="1"/>
    </location>
</feature>
<dbReference type="PANTHER" id="PTHR19143">
    <property type="entry name" value="FIBRINOGEN/TENASCIN/ANGIOPOEITIN"/>
    <property type="match status" value="1"/>
</dbReference>
<feature type="chain" id="PRO_5043575743" description="Fibrinogen C-terminal domain-containing protein" evidence="1">
    <location>
        <begin position="21"/>
        <end position="456"/>
    </location>
</feature>
<protein>
    <recommendedName>
        <fullName evidence="2">Fibrinogen C-terminal domain-containing protein</fullName>
    </recommendedName>
</protein>
<organism evidence="3 4">
    <name type="scientific">Cherax quadricarinatus</name>
    <name type="common">Australian red claw crayfish</name>
    <dbReference type="NCBI Taxonomy" id="27406"/>
    <lineage>
        <taxon>Eukaryota</taxon>
        <taxon>Metazoa</taxon>
        <taxon>Ecdysozoa</taxon>
        <taxon>Arthropoda</taxon>
        <taxon>Crustacea</taxon>
        <taxon>Multicrustacea</taxon>
        <taxon>Malacostraca</taxon>
        <taxon>Eumalacostraca</taxon>
        <taxon>Eucarida</taxon>
        <taxon>Decapoda</taxon>
        <taxon>Pleocyemata</taxon>
        <taxon>Astacidea</taxon>
        <taxon>Parastacoidea</taxon>
        <taxon>Parastacidae</taxon>
        <taxon>Cherax</taxon>
    </lineage>
</organism>
<dbReference type="Pfam" id="PF00147">
    <property type="entry name" value="Fibrinogen_C"/>
    <property type="match status" value="1"/>
</dbReference>
<sequence>TMFAIAVLLCSLVFFPDNGGARLSVITETESQIIFKNELNKIAHDFQAKLRGEITRLQSDMYSEFLRFVEEVDVLHDTLSEALRVKLSDQVSDVLEKFTKVMTYSTLRVQDLSDQLQSVMVSLGSWTDDFESAVLFNHDDYVRATMHHREPSSNQRRRRHALDWLPEDSQQKHFKTTNKTELFTQLQQDELEAFFEYSDDLESNVEYEKSPFVLREYSPVLGSQVAQHLPHHTSNEASRILPMDCLDLLTAGYQHDGVYKIYPAGMSVGVDVWCDQGSVGGGWTVVVGRRAGHHPLINFTRPHLHYTHGFGDPTSHHWIGLEALHALTRDSHTTLRLHLLDHHLHHANATYTMFRVGGPGDLYRLQVGGFDPTSTAGDALTPHSGAIFSSPEPFSGGGCSRELSVGWWFLEYPECYVSLPTGQYHPPGEYLGEGGGVEWRTWAGTSYSLHTLLLMI</sequence>